<dbReference type="EMBL" id="CP114767">
    <property type="protein sequence ID" value="WBA42823.1"/>
    <property type="molecule type" value="Genomic_DNA"/>
</dbReference>
<evidence type="ECO:0000313" key="3">
    <source>
        <dbReference type="Proteomes" id="UP001211005"/>
    </source>
</evidence>
<evidence type="ECO:0000313" key="2">
    <source>
        <dbReference type="EMBL" id="WBA42823.1"/>
    </source>
</evidence>
<accession>A0ABY7LQY2</accession>
<evidence type="ECO:0008006" key="4">
    <source>
        <dbReference type="Google" id="ProtNLM"/>
    </source>
</evidence>
<sequence>MHWLVIILLMVLLSRMWLRSFNEALASLKRAIRLKRYGVHKTGEIIGFVERVDEEGDRWFRPIIAFSYQGKQWQFVSELGDGENGLVGAYVRVIHDPLTPGVAEVDSFMALFGGPVLGLVILATCVVLAVGYVIHELLAQVG</sequence>
<name>A0ABY7LQY2_9BACT</name>
<keyword evidence="1" id="KW-0472">Membrane</keyword>
<proteinExistence type="predicted"/>
<keyword evidence="3" id="KW-1185">Reference proteome</keyword>
<keyword evidence="1" id="KW-1133">Transmembrane helix</keyword>
<protein>
    <recommendedName>
        <fullName evidence="4">DUF3592 domain-containing protein</fullName>
    </recommendedName>
</protein>
<feature type="transmembrane region" description="Helical" evidence="1">
    <location>
        <begin position="108"/>
        <end position="134"/>
    </location>
</feature>
<reference evidence="2 3" key="1">
    <citation type="submission" date="2022-12" db="EMBL/GenBank/DDBJ databases">
        <title>Hymenobacter canadensis sp. nov. isolated from lake water of the Cambridge Bay, Canada.</title>
        <authorList>
            <person name="Kim W.H."/>
            <person name="Lee Y.M."/>
        </authorList>
    </citation>
    <scope>NUCLEOTIDE SEQUENCE [LARGE SCALE GENOMIC DNA]</scope>
    <source>
        <strain evidence="2 3">PAMC 29467</strain>
    </source>
</reference>
<keyword evidence="1" id="KW-0812">Transmembrane</keyword>
<dbReference type="Proteomes" id="UP001211005">
    <property type="component" value="Chromosome"/>
</dbReference>
<evidence type="ECO:0000256" key="1">
    <source>
        <dbReference type="SAM" id="Phobius"/>
    </source>
</evidence>
<gene>
    <name evidence="2" type="ORF">O3303_04500</name>
</gene>
<organism evidence="2 3">
    <name type="scientific">Hymenobacter canadensis</name>
    <dbReference type="NCBI Taxonomy" id="2999067"/>
    <lineage>
        <taxon>Bacteria</taxon>
        <taxon>Pseudomonadati</taxon>
        <taxon>Bacteroidota</taxon>
        <taxon>Cytophagia</taxon>
        <taxon>Cytophagales</taxon>
        <taxon>Hymenobacteraceae</taxon>
        <taxon>Hymenobacter</taxon>
    </lineage>
</organism>
<dbReference type="RefSeq" id="WP_269560872.1">
    <property type="nucleotide sequence ID" value="NZ_CP114767.1"/>
</dbReference>